<protein>
    <submittedName>
        <fullName evidence="1">Uncharacterized protein</fullName>
    </submittedName>
</protein>
<dbReference type="RefSeq" id="WP_308993062.1">
    <property type="nucleotide sequence ID" value="NZ_CP155618.1"/>
</dbReference>
<sequence>MKTTLKYKFQRQSENHLDWLINFIKSERCFEIEATLINNNSALFLD</sequence>
<keyword evidence="2" id="KW-1185">Reference proteome</keyword>
<dbReference type="KEGG" id="mlil:QLS71_011250"/>
<dbReference type="EMBL" id="CP155618">
    <property type="protein sequence ID" value="XBL12905.1"/>
    <property type="molecule type" value="Genomic_DNA"/>
</dbReference>
<name>A0AAU7EC27_9FLAO</name>
<organism evidence="1 2">
    <name type="scientific">Mariniflexile litorale</name>
    <dbReference type="NCBI Taxonomy" id="3045158"/>
    <lineage>
        <taxon>Bacteria</taxon>
        <taxon>Pseudomonadati</taxon>
        <taxon>Bacteroidota</taxon>
        <taxon>Flavobacteriia</taxon>
        <taxon>Flavobacteriales</taxon>
        <taxon>Flavobacteriaceae</taxon>
        <taxon>Mariniflexile</taxon>
    </lineage>
</organism>
<evidence type="ECO:0000313" key="1">
    <source>
        <dbReference type="EMBL" id="XBL12905.1"/>
    </source>
</evidence>
<accession>A0AAU7EC27</accession>
<proteinExistence type="predicted"/>
<dbReference type="Proteomes" id="UP001224325">
    <property type="component" value="Chromosome"/>
</dbReference>
<dbReference type="AlphaFoldDB" id="A0AAU7EC27"/>
<reference evidence="1" key="1">
    <citation type="submission" date="2024-04" db="EMBL/GenBank/DDBJ databases">
        <title>Mariniflexile litorale, isolated from the shallow sediments of the Sea of Japan.</title>
        <authorList>
            <person name="Romanenko L."/>
            <person name="Isaeva M."/>
        </authorList>
    </citation>
    <scope>NUCLEOTIDE SEQUENCE [LARGE SCALE GENOMIC DNA]</scope>
    <source>
        <strain evidence="1">KMM 9835</strain>
    </source>
</reference>
<gene>
    <name evidence="1" type="ORF">QLS71_011250</name>
</gene>
<evidence type="ECO:0000313" key="2">
    <source>
        <dbReference type="Proteomes" id="UP001224325"/>
    </source>
</evidence>